<dbReference type="RefSeq" id="WP_345209141.1">
    <property type="nucleotide sequence ID" value="NZ_BAABFT010000001.1"/>
</dbReference>
<proteinExistence type="predicted"/>
<name>A0ABP8FPU7_9SPHI</name>
<comment type="caution">
    <text evidence="1">The sequence shown here is derived from an EMBL/GenBank/DDBJ whole genome shotgun (WGS) entry which is preliminary data.</text>
</comment>
<gene>
    <name evidence="1" type="ORF">GCM10023149_02320</name>
</gene>
<dbReference type="Pfam" id="PF19527">
    <property type="entry name" value="DUF6055"/>
    <property type="match status" value="1"/>
</dbReference>
<keyword evidence="2" id="KW-1185">Reference proteome</keyword>
<organism evidence="1 2">
    <name type="scientific">Mucilaginibacter gynuensis</name>
    <dbReference type="NCBI Taxonomy" id="1302236"/>
    <lineage>
        <taxon>Bacteria</taxon>
        <taxon>Pseudomonadati</taxon>
        <taxon>Bacteroidota</taxon>
        <taxon>Sphingobacteriia</taxon>
        <taxon>Sphingobacteriales</taxon>
        <taxon>Sphingobacteriaceae</taxon>
        <taxon>Mucilaginibacter</taxon>
    </lineage>
</organism>
<evidence type="ECO:0000313" key="1">
    <source>
        <dbReference type="EMBL" id="GAA4308404.1"/>
    </source>
</evidence>
<evidence type="ECO:0000313" key="2">
    <source>
        <dbReference type="Proteomes" id="UP001500582"/>
    </source>
</evidence>
<sequence length="470" mass="53374">MKKQKVVLFAGISFAITLFAFKYDMLGTAKDKHFTQLISTADSTAVKPIYYPAKVWMVADNNNYNNNNSDYSNLRKAEGNNIAIFWSKNYGDNPAANPDSIRFDPKSAMLELDRFYTCYRDTLKFVQKGKSLTDKYKMLTYVIPNSHGGTAFGGGVEDKIGILWTPSTRIASAPYGALAHELGHSFQYMVHADGHWGFTSAPKGSRGQSIFEMTSQYMLFQVYPSWMTFENYHLKSFMRQTHLAFLHEDNQYHSPYVLEYWSGKHGRDFIGKLWREAIKGEDAVTTYKRLTGLNQSKFNDEIFDAARRFITWDMPRIEQAAKVYANQHIAILNDISDGWYRIAESNCPQNYGYNGIKLDVPAAGTKVKLDFKGIAGAEGFRAINTDKAGWRYGFLAVKQDGSRVYGKTYSKVNATESFTIPKNTAHLWLVVSGAPTEHWEHLTDGKAQNDEQWPYQIKLTGTAIDKAFIK</sequence>
<reference evidence="2" key="1">
    <citation type="journal article" date="2019" name="Int. J. Syst. Evol. Microbiol.">
        <title>The Global Catalogue of Microorganisms (GCM) 10K type strain sequencing project: providing services to taxonomists for standard genome sequencing and annotation.</title>
        <authorList>
            <consortium name="The Broad Institute Genomics Platform"/>
            <consortium name="The Broad Institute Genome Sequencing Center for Infectious Disease"/>
            <person name="Wu L."/>
            <person name="Ma J."/>
        </authorList>
    </citation>
    <scope>NUCLEOTIDE SEQUENCE [LARGE SCALE GENOMIC DNA]</scope>
    <source>
        <strain evidence="2">JCM 17705</strain>
    </source>
</reference>
<dbReference type="Proteomes" id="UP001500582">
    <property type="component" value="Unassembled WGS sequence"/>
</dbReference>
<dbReference type="EMBL" id="BAABFT010000001">
    <property type="protein sequence ID" value="GAA4308404.1"/>
    <property type="molecule type" value="Genomic_DNA"/>
</dbReference>
<dbReference type="InterPro" id="IPR045690">
    <property type="entry name" value="DUF6055"/>
</dbReference>
<accession>A0ABP8FPU7</accession>
<protein>
    <submittedName>
        <fullName evidence="1">Uncharacterized protein</fullName>
    </submittedName>
</protein>